<sequence>MKRGRGGRADPFEFVTYSGEEIKESSSEERVKEGANKSSPTRTRILSAALSPAERAIFDVPIEKWLSIDRSSLSGWKCAVPRPVTIEQLRPVDPSDAILRHIALYRGPVTDLQLDAIVNAANTRCLGGGGVDGAIHRVAGPLLLRECATFNGCQTGECRLTKGYQLPARYVLHTVGPVGEKPDMLRKCYRSILSLALKNGLRSIGFCCVSTGVYGYPLLPATRIALGETRKFLEEHGGALDMCCFACFQEDEYKTYEKCVGRSSL</sequence>
<evidence type="ECO:0000256" key="1">
    <source>
        <dbReference type="SAM" id="MobiDB-lite"/>
    </source>
</evidence>
<evidence type="ECO:0000313" key="3">
    <source>
        <dbReference type="EMBL" id="SCU64718.1"/>
    </source>
</evidence>
<dbReference type="RefSeq" id="XP_067076430.1">
    <property type="nucleotide sequence ID" value="XM_067220329.1"/>
</dbReference>
<dbReference type="Proteomes" id="UP000195570">
    <property type="component" value="Unassembled WGS sequence"/>
</dbReference>
<keyword evidence="4" id="KW-1185">Reference proteome</keyword>
<dbReference type="PANTHER" id="PTHR11106:SF27">
    <property type="entry name" value="MACRO DOMAIN-CONTAINING PROTEIN"/>
    <property type="match status" value="1"/>
</dbReference>
<dbReference type="InterPro" id="IPR043472">
    <property type="entry name" value="Macro_dom-like"/>
</dbReference>
<dbReference type="CDD" id="cd02908">
    <property type="entry name" value="Macro_OAADPr_deacetylase"/>
    <property type="match status" value="1"/>
</dbReference>
<dbReference type="GeneID" id="92374051"/>
<evidence type="ECO:0000259" key="2">
    <source>
        <dbReference type="PROSITE" id="PS51154"/>
    </source>
</evidence>
<dbReference type="Pfam" id="PF01661">
    <property type="entry name" value="Macro"/>
    <property type="match status" value="1"/>
</dbReference>
<comment type="caution">
    <text evidence="3">The sequence shown here is derived from an EMBL/GenBank/DDBJ whole genome shotgun (WGS) entry which is preliminary data.</text>
</comment>
<proteinExistence type="predicted"/>
<feature type="compositionally biased region" description="Basic and acidic residues" evidence="1">
    <location>
        <begin position="21"/>
        <end position="35"/>
    </location>
</feature>
<gene>
    <name evidence="3" type="ORF">TEOVI_000011100</name>
</gene>
<dbReference type="EMBL" id="CZPT02000133">
    <property type="protein sequence ID" value="SCU64718.1"/>
    <property type="molecule type" value="Genomic_DNA"/>
</dbReference>
<dbReference type="VEuPathDB" id="TriTrypDB:TEOVI_000011100"/>
<dbReference type="PROSITE" id="PS51154">
    <property type="entry name" value="MACRO"/>
    <property type="match status" value="1"/>
</dbReference>
<protein>
    <submittedName>
        <fullName evidence="3">Macro domain containing protein, putative</fullName>
    </submittedName>
</protein>
<dbReference type="SMART" id="SM00506">
    <property type="entry name" value="A1pp"/>
    <property type="match status" value="1"/>
</dbReference>
<dbReference type="PANTHER" id="PTHR11106">
    <property type="entry name" value="GANGLIOSIDE INDUCED DIFFERENTIATION ASSOCIATED PROTEIN 2-RELATED"/>
    <property type="match status" value="1"/>
</dbReference>
<accession>A0A1G4HZF4</accession>
<feature type="domain" description="Macro" evidence="2">
    <location>
        <begin position="89"/>
        <end position="264"/>
    </location>
</feature>
<dbReference type="InterPro" id="IPR002589">
    <property type="entry name" value="Macro_dom"/>
</dbReference>
<dbReference type="SUPFAM" id="SSF52949">
    <property type="entry name" value="Macro domain-like"/>
    <property type="match status" value="1"/>
</dbReference>
<dbReference type="Gene3D" id="3.40.220.10">
    <property type="entry name" value="Leucine Aminopeptidase, subunit E, domain 1"/>
    <property type="match status" value="1"/>
</dbReference>
<organism evidence="3 4">
    <name type="scientific">Trypanosoma equiperdum</name>
    <dbReference type="NCBI Taxonomy" id="5694"/>
    <lineage>
        <taxon>Eukaryota</taxon>
        <taxon>Discoba</taxon>
        <taxon>Euglenozoa</taxon>
        <taxon>Kinetoplastea</taxon>
        <taxon>Metakinetoplastina</taxon>
        <taxon>Trypanosomatida</taxon>
        <taxon>Trypanosomatidae</taxon>
        <taxon>Trypanosoma</taxon>
    </lineage>
</organism>
<dbReference type="FunFam" id="3.40.220.10:FF:000031">
    <property type="entry name" value="Macro domain containing protein"/>
    <property type="match status" value="1"/>
</dbReference>
<name>A0A1G4HZF4_TRYEQ</name>
<reference evidence="3" key="1">
    <citation type="submission" date="2016-09" db="EMBL/GenBank/DDBJ databases">
        <authorList>
            <person name="Hebert L."/>
            <person name="Moumen B."/>
        </authorList>
    </citation>
    <scope>NUCLEOTIDE SEQUENCE [LARGE SCALE GENOMIC DNA]</scope>
    <source>
        <strain evidence="3">OVI</strain>
    </source>
</reference>
<evidence type="ECO:0000313" key="4">
    <source>
        <dbReference type="Proteomes" id="UP000195570"/>
    </source>
</evidence>
<feature type="region of interest" description="Disordered" evidence="1">
    <location>
        <begin position="21"/>
        <end position="41"/>
    </location>
</feature>
<dbReference type="AlphaFoldDB" id="A0A1G4HZF4"/>